<accession>A0A9P9Y1B3</accession>
<reference evidence="6" key="2">
    <citation type="submission" date="2022-07" db="EMBL/GenBank/DDBJ databases">
        <authorList>
            <person name="Goncalves M.F.M."/>
            <person name="Hilario S."/>
            <person name="Van De Peer Y."/>
            <person name="Esteves A.C."/>
            <person name="Alves A."/>
        </authorList>
    </citation>
    <scope>NUCLEOTIDE SEQUENCE</scope>
    <source>
        <strain evidence="6">MUM 19.33</strain>
    </source>
</reference>
<dbReference type="EMBL" id="JAGIXG020000019">
    <property type="protein sequence ID" value="KAI6781677.1"/>
    <property type="molecule type" value="Genomic_DNA"/>
</dbReference>
<dbReference type="AlphaFoldDB" id="A0A9P9Y1B3"/>
<keyword evidence="4 5" id="KW-0472">Membrane</keyword>
<feature type="transmembrane region" description="Helical" evidence="5">
    <location>
        <begin position="174"/>
        <end position="198"/>
    </location>
</feature>
<dbReference type="RefSeq" id="XP_051362533.1">
    <property type="nucleotide sequence ID" value="XM_051506135.1"/>
</dbReference>
<gene>
    <name evidence="6" type="ORF">J7T54_003943</name>
</gene>
<dbReference type="OrthoDB" id="2354757at2759"/>
<evidence type="ECO:0000313" key="7">
    <source>
        <dbReference type="Proteomes" id="UP001055219"/>
    </source>
</evidence>
<dbReference type="InterPro" id="IPR051380">
    <property type="entry name" value="pH-response_reg_palI/RIM9"/>
</dbReference>
<evidence type="ECO:0000256" key="3">
    <source>
        <dbReference type="ARBA" id="ARBA00022989"/>
    </source>
</evidence>
<feature type="transmembrane region" description="Helical" evidence="5">
    <location>
        <begin position="12"/>
        <end position="32"/>
    </location>
</feature>
<dbReference type="PANTHER" id="PTHR28013">
    <property type="entry name" value="PROTEIN DCV1-RELATED"/>
    <property type="match status" value="1"/>
</dbReference>
<organism evidence="6 7">
    <name type="scientific">Emericellopsis cladophorae</name>
    <dbReference type="NCBI Taxonomy" id="2686198"/>
    <lineage>
        <taxon>Eukaryota</taxon>
        <taxon>Fungi</taxon>
        <taxon>Dikarya</taxon>
        <taxon>Ascomycota</taxon>
        <taxon>Pezizomycotina</taxon>
        <taxon>Sordariomycetes</taxon>
        <taxon>Hypocreomycetidae</taxon>
        <taxon>Hypocreales</taxon>
        <taxon>Bionectriaceae</taxon>
        <taxon>Emericellopsis</taxon>
    </lineage>
</organism>
<dbReference type="GO" id="GO:0005886">
    <property type="term" value="C:plasma membrane"/>
    <property type="evidence" value="ECO:0007669"/>
    <property type="project" value="InterPro"/>
</dbReference>
<keyword evidence="7" id="KW-1185">Reference proteome</keyword>
<dbReference type="InterPro" id="IPR009571">
    <property type="entry name" value="SUR7/Rim9-like_fungi"/>
</dbReference>
<dbReference type="GO" id="GO:0032153">
    <property type="term" value="C:cell division site"/>
    <property type="evidence" value="ECO:0007669"/>
    <property type="project" value="TreeGrafter"/>
</dbReference>
<feature type="transmembrane region" description="Helical" evidence="5">
    <location>
        <begin position="130"/>
        <end position="154"/>
    </location>
</feature>
<evidence type="ECO:0000256" key="4">
    <source>
        <dbReference type="ARBA" id="ARBA00023136"/>
    </source>
</evidence>
<sequence length="212" mass="22190">MAVSKLLHYAGSALLFIAMILTIVVDISAPVVKDISFVSLDLPGNADVQFGVFGYCYQGVTGSESTCSSASIGYDPAGVLERVADSAINNIRADGTKALSNVFVLHPVGTGVLFIAFILSLIAKSTVGGILATLAAAVATVINVVAVAVDFAVFSILLDEVKNGFGEGRYGNAIYIALAAAILSVISTVLMFATCCAGRRRRRRESRKMAQY</sequence>
<dbReference type="Gene3D" id="1.20.140.150">
    <property type="match status" value="1"/>
</dbReference>
<evidence type="ECO:0000256" key="1">
    <source>
        <dbReference type="ARBA" id="ARBA00004141"/>
    </source>
</evidence>
<dbReference type="Proteomes" id="UP001055219">
    <property type="component" value="Unassembled WGS sequence"/>
</dbReference>
<dbReference type="GO" id="GO:0035838">
    <property type="term" value="C:growing cell tip"/>
    <property type="evidence" value="ECO:0007669"/>
    <property type="project" value="TreeGrafter"/>
</dbReference>
<comment type="subcellular location">
    <subcellularLocation>
        <location evidence="1">Membrane</location>
        <topology evidence="1">Multi-pass membrane protein</topology>
    </subcellularLocation>
</comment>
<keyword evidence="2 5" id="KW-0812">Transmembrane</keyword>
<evidence type="ECO:0000256" key="5">
    <source>
        <dbReference type="SAM" id="Phobius"/>
    </source>
</evidence>
<protein>
    <submittedName>
        <fullName evidence="6">PH-response regulator protein palI/prr-like protein</fullName>
    </submittedName>
</protein>
<evidence type="ECO:0000256" key="2">
    <source>
        <dbReference type="ARBA" id="ARBA00022692"/>
    </source>
</evidence>
<comment type="caution">
    <text evidence="6">The sequence shown here is derived from an EMBL/GenBank/DDBJ whole genome shotgun (WGS) entry which is preliminary data.</text>
</comment>
<name>A0A9P9Y1B3_9HYPO</name>
<reference evidence="6" key="1">
    <citation type="journal article" date="2021" name="J Fungi (Basel)">
        <title>Genomic and Metabolomic Analyses of the Marine Fungus Emericellopsis cladophorae: Insights into Saltwater Adaptability Mechanisms and Its Biosynthetic Potential.</title>
        <authorList>
            <person name="Goncalves M.F.M."/>
            <person name="Hilario S."/>
            <person name="Van de Peer Y."/>
            <person name="Esteves A.C."/>
            <person name="Alves A."/>
        </authorList>
    </citation>
    <scope>NUCLEOTIDE SEQUENCE</scope>
    <source>
        <strain evidence="6">MUM 19.33</strain>
    </source>
</reference>
<proteinExistence type="predicted"/>
<dbReference type="PANTHER" id="PTHR28013:SF3">
    <property type="entry name" value="PROTEIN DCV1-RELATED"/>
    <property type="match status" value="1"/>
</dbReference>
<keyword evidence="3 5" id="KW-1133">Transmembrane helix</keyword>
<evidence type="ECO:0000313" key="6">
    <source>
        <dbReference type="EMBL" id="KAI6781677.1"/>
    </source>
</evidence>
<feature type="transmembrane region" description="Helical" evidence="5">
    <location>
        <begin position="103"/>
        <end position="123"/>
    </location>
</feature>
<dbReference type="Pfam" id="PF06687">
    <property type="entry name" value="SUR7"/>
    <property type="match status" value="1"/>
</dbReference>
<dbReference type="GeneID" id="75830434"/>